<proteinExistence type="inferred from homology"/>
<feature type="compositionally biased region" description="Polar residues" evidence="12">
    <location>
        <begin position="369"/>
        <end position="378"/>
    </location>
</feature>
<evidence type="ECO:0000256" key="3">
    <source>
        <dbReference type="ARBA" id="ARBA00007110"/>
    </source>
</evidence>
<dbReference type="KEGG" id="ace:Acel_0940"/>
<dbReference type="InterPro" id="IPR003200">
    <property type="entry name" value="Nict_dMeBzImd_PRibTrfase"/>
</dbReference>
<dbReference type="PANTHER" id="PTHR43463:SF1">
    <property type="entry name" value="NICOTINATE-NUCLEOTIDE--DIMETHYLBENZIMIDAZOLE PHOSPHORIBOSYLTRANSFERASE"/>
    <property type="match status" value="1"/>
</dbReference>
<keyword evidence="6 11" id="KW-0169">Cobalamin biosynthesis</keyword>
<dbReference type="FunCoup" id="A0LTF3">
    <property type="interactions" value="88"/>
</dbReference>
<evidence type="ECO:0000313" key="14">
    <source>
        <dbReference type="Proteomes" id="UP000008221"/>
    </source>
</evidence>
<evidence type="ECO:0000313" key="13">
    <source>
        <dbReference type="EMBL" id="ABK52713.1"/>
    </source>
</evidence>
<comment type="catalytic activity">
    <reaction evidence="10 11">
        <text>5,6-dimethylbenzimidazole + nicotinate beta-D-ribonucleotide = alpha-ribazole 5'-phosphate + nicotinate + H(+)</text>
        <dbReference type="Rhea" id="RHEA:11196"/>
        <dbReference type="ChEBI" id="CHEBI:15378"/>
        <dbReference type="ChEBI" id="CHEBI:15890"/>
        <dbReference type="ChEBI" id="CHEBI:32544"/>
        <dbReference type="ChEBI" id="CHEBI:57502"/>
        <dbReference type="ChEBI" id="CHEBI:57918"/>
        <dbReference type="EC" id="2.4.2.21"/>
    </reaction>
</comment>
<keyword evidence="8 11" id="KW-0808">Transferase</keyword>
<evidence type="ECO:0000256" key="4">
    <source>
        <dbReference type="ARBA" id="ARBA00011991"/>
    </source>
</evidence>
<evidence type="ECO:0000256" key="2">
    <source>
        <dbReference type="ARBA" id="ARBA00005049"/>
    </source>
</evidence>
<keyword evidence="14" id="KW-1185">Reference proteome</keyword>
<dbReference type="NCBIfam" id="NF000996">
    <property type="entry name" value="PRK00105.1"/>
    <property type="match status" value="1"/>
</dbReference>
<feature type="active site" description="Proton acceptor" evidence="11">
    <location>
        <position position="312"/>
    </location>
</feature>
<evidence type="ECO:0000256" key="6">
    <source>
        <dbReference type="ARBA" id="ARBA00022573"/>
    </source>
</evidence>
<accession>A0LTF3</accession>
<dbReference type="EMBL" id="CP000481">
    <property type="protein sequence ID" value="ABK52713.1"/>
    <property type="molecule type" value="Genomic_DNA"/>
</dbReference>
<evidence type="ECO:0000256" key="11">
    <source>
        <dbReference type="HAMAP-Rule" id="MF_00230"/>
    </source>
</evidence>
<keyword evidence="7 11" id="KW-0328">Glycosyltransferase</keyword>
<dbReference type="Gene3D" id="1.10.1610.10">
    <property type="match status" value="1"/>
</dbReference>
<comment type="function">
    <text evidence="1 11">Catalyzes the synthesis of alpha-ribazole-5'-phosphate from nicotinate mononucleotide (NAMN) and 5,6-dimethylbenzimidazole (DMB).</text>
</comment>
<dbReference type="Gene3D" id="3.40.50.10210">
    <property type="match status" value="1"/>
</dbReference>
<dbReference type="CDD" id="cd02439">
    <property type="entry name" value="DMB-PRT_CobT"/>
    <property type="match status" value="1"/>
</dbReference>
<dbReference type="InParanoid" id="A0LTF3"/>
<organism evidence="13 14">
    <name type="scientific">Acidothermus cellulolyticus (strain ATCC 43068 / DSM 8971 / 11B)</name>
    <dbReference type="NCBI Taxonomy" id="351607"/>
    <lineage>
        <taxon>Bacteria</taxon>
        <taxon>Bacillati</taxon>
        <taxon>Actinomycetota</taxon>
        <taxon>Actinomycetes</taxon>
        <taxon>Acidothermales</taxon>
        <taxon>Acidothermaceae</taxon>
        <taxon>Acidothermus</taxon>
    </lineage>
</organism>
<reference evidence="13 14" key="1">
    <citation type="journal article" date="2009" name="Genome Res.">
        <title>Complete genome of the cellulolytic thermophile Acidothermus cellulolyticus 11B provides insights into its ecophysiological and evolutionary adaptations.</title>
        <authorList>
            <person name="Barabote R.D."/>
            <person name="Xie G."/>
            <person name="Leu D.H."/>
            <person name="Normand P."/>
            <person name="Necsulea A."/>
            <person name="Daubin V."/>
            <person name="Medigue C."/>
            <person name="Adney W.S."/>
            <person name="Xu X.C."/>
            <person name="Lapidus A."/>
            <person name="Parales R.E."/>
            <person name="Detter C."/>
            <person name="Pujic P."/>
            <person name="Bruce D."/>
            <person name="Lavire C."/>
            <person name="Challacombe J.F."/>
            <person name="Brettin T.S."/>
            <person name="Berry A.M."/>
        </authorList>
    </citation>
    <scope>NUCLEOTIDE SEQUENCE [LARGE SCALE GENOMIC DNA]</scope>
    <source>
        <strain evidence="14">ATCC 43068 / DSM 8971 / 11B</strain>
    </source>
</reference>
<dbReference type="OrthoDB" id="9773807at2"/>
<evidence type="ECO:0000256" key="1">
    <source>
        <dbReference type="ARBA" id="ARBA00002197"/>
    </source>
</evidence>
<evidence type="ECO:0000256" key="8">
    <source>
        <dbReference type="ARBA" id="ARBA00022679"/>
    </source>
</evidence>
<protein>
    <recommendedName>
        <fullName evidence="5 11">Nicotinate-nucleotide--dimethylbenzimidazole phosphoribosyltransferase</fullName>
        <shortName evidence="11">NN:DBI PRT</shortName>
        <ecNumber evidence="4 11">2.4.2.21</ecNumber>
    </recommendedName>
    <alternativeName>
        <fullName evidence="9 11">N(1)-alpha-phosphoribosyltransferase</fullName>
    </alternativeName>
</protein>
<dbReference type="eggNOG" id="COG2038">
    <property type="taxonomic scope" value="Bacteria"/>
</dbReference>
<gene>
    <name evidence="11" type="primary">cobT</name>
    <name evidence="13" type="ordered locus">Acel_0940</name>
</gene>
<evidence type="ECO:0000256" key="12">
    <source>
        <dbReference type="SAM" id="MobiDB-lite"/>
    </source>
</evidence>
<sequence>MRTAPDLDVTAIEAARRREAELTKPAGSLGRLEELAIWLCGVQGRCPPDPLDRITLVIFAGDHGVAEVGASAYPPAVTAQMVANFLAGGAAANVLASQAGVRLRVADVSVAGDHPWPDAVRRWHVANGSGRIDVTDAIPVETAVTAMAAGRAIADEEIDAGTDLLIAGDMGIGNTTPAAALIGVLTGRTAGEVTGRGTGVDDQAFARKRAMVTAAIRRGTPWRDDPVRLVAAIGGADLAAMAGFLAEAADRRTPVVLDGVVTGAAALLAERLTPGARRWWVAGHRSTEPGHAIALAELGLPPILDVGLRLGEGTGALLAVPILRAAAATLTHMATFASAGVSGRYPPPGASRDDSAPATGADHPPGASATRSNAVAEP</sequence>
<dbReference type="FunFam" id="3.40.50.10210:FF:000001">
    <property type="entry name" value="Nicotinate-nucleotide--dimethylbenzimidazole phosphoribosyltransferase"/>
    <property type="match status" value="1"/>
</dbReference>
<dbReference type="InterPro" id="IPR017846">
    <property type="entry name" value="Nict_dMeBzImd_PRibTrfase_bact"/>
</dbReference>
<evidence type="ECO:0000256" key="10">
    <source>
        <dbReference type="ARBA" id="ARBA00047340"/>
    </source>
</evidence>
<dbReference type="InterPro" id="IPR023195">
    <property type="entry name" value="Nict_dMeBzImd_PRibTrfase_N"/>
</dbReference>
<feature type="region of interest" description="Disordered" evidence="12">
    <location>
        <begin position="343"/>
        <end position="378"/>
    </location>
</feature>
<dbReference type="Pfam" id="PF02277">
    <property type="entry name" value="DBI_PRT"/>
    <property type="match status" value="1"/>
</dbReference>
<dbReference type="EC" id="2.4.2.21" evidence="4 11"/>
<dbReference type="NCBIfam" id="TIGR03160">
    <property type="entry name" value="cobT_DBIPRT"/>
    <property type="match status" value="1"/>
</dbReference>
<dbReference type="HAMAP" id="MF_00230">
    <property type="entry name" value="CobT"/>
    <property type="match status" value="1"/>
</dbReference>
<dbReference type="UniPathway" id="UPA00061">
    <property type="reaction ID" value="UER00516"/>
</dbReference>
<dbReference type="STRING" id="351607.Acel_0940"/>
<evidence type="ECO:0000256" key="5">
    <source>
        <dbReference type="ARBA" id="ARBA00015486"/>
    </source>
</evidence>
<evidence type="ECO:0000256" key="9">
    <source>
        <dbReference type="ARBA" id="ARBA00030686"/>
    </source>
</evidence>
<dbReference type="PANTHER" id="PTHR43463">
    <property type="entry name" value="NICOTINATE-NUCLEOTIDE--DIMETHYLBENZIMIDAZOLE PHOSPHORIBOSYLTRANSFERASE"/>
    <property type="match status" value="1"/>
</dbReference>
<dbReference type="RefSeq" id="WP_011719776.1">
    <property type="nucleotide sequence ID" value="NC_008578.1"/>
</dbReference>
<dbReference type="HOGENOM" id="CLU_002982_0_2_11"/>
<dbReference type="AlphaFoldDB" id="A0LTF3"/>
<dbReference type="GO" id="GO:0008939">
    <property type="term" value="F:nicotinate-nucleotide-dimethylbenzimidazole phosphoribosyltransferase activity"/>
    <property type="evidence" value="ECO:0007669"/>
    <property type="project" value="UniProtKB-UniRule"/>
</dbReference>
<comment type="pathway">
    <text evidence="2 11">Nucleoside biosynthesis; alpha-ribazole biosynthesis; alpha-ribazole from 5,6-dimethylbenzimidazole: step 1/2.</text>
</comment>
<name>A0LTF3_ACIC1</name>
<dbReference type="Proteomes" id="UP000008221">
    <property type="component" value="Chromosome"/>
</dbReference>
<dbReference type="GO" id="GO:0009236">
    <property type="term" value="P:cobalamin biosynthetic process"/>
    <property type="evidence" value="ECO:0007669"/>
    <property type="project" value="UniProtKB-UniRule"/>
</dbReference>
<dbReference type="InterPro" id="IPR036087">
    <property type="entry name" value="Nict_dMeBzImd_PRibTrfase_sf"/>
</dbReference>
<comment type="similarity">
    <text evidence="3 11">Belongs to the CobT family.</text>
</comment>
<dbReference type="SUPFAM" id="SSF52733">
    <property type="entry name" value="Nicotinate mononucleotide:5,6-dimethylbenzimidazole phosphoribosyltransferase (CobT)"/>
    <property type="match status" value="1"/>
</dbReference>
<evidence type="ECO:0000256" key="7">
    <source>
        <dbReference type="ARBA" id="ARBA00022676"/>
    </source>
</evidence>